<sequence>MTVTKTWNLIEVFLVNEDMEEGKDWEQECGKCPADVLVVDCRQQPVVVGPLQNANSMLAQSNFFSSHGMIPSDAKEKAAIHSAGGLASSRSNLAIGSARDSSPGMALSTHRGHCNLGVSQVLLAFEALKLALCPSGRLLTMTRRRQTTAKRELHAVSIEFFSSHGMIPSDAKEEDAIHSAGGLASSRSNFAIGSARDSSPGMALSTHRGRCNLGCSHLKLSLCAWGRIIYGYEVTVLGHLVWYELGLGLDAKFVRQTPGKSQVGRSFLSHETDPCSIHQYQYRTYIR</sequence>
<evidence type="ECO:0000313" key="1">
    <source>
        <dbReference type="EMBL" id="KAK0470507.1"/>
    </source>
</evidence>
<protein>
    <submittedName>
        <fullName evidence="1">Uncharacterized protein</fullName>
    </submittedName>
</protein>
<accession>A0AA39NRH0</accession>
<dbReference type="AlphaFoldDB" id="A0AA39NRH0"/>
<comment type="caution">
    <text evidence="1">The sequence shown here is derived from an EMBL/GenBank/DDBJ whole genome shotgun (WGS) entry which is preliminary data.</text>
</comment>
<proteinExistence type="predicted"/>
<name>A0AA39NRH0_9AGAR</name>
<evidence type="ECO:0000313" key="2">
    <source>
        <dbReference type="Proteomes" id="UP001175227"/>
    </source>
</evidence>
<gene>
    <name evidence="1" type="ORF">IW261DRAFT_1573127</name>
</gene>
<keyword evidence="2" id="KW-1185">Reference proteome</keyword>
<reference evidence="1" key="1">
    <citation type="submission" date="2023-06" db="EMBL/GenBank/DDBJ databases">
        <authorList>
            <consortium name="Lawrence Berkeley National Laboratory"/>
            <person name="Ahrendt S."/>
            <person name="Sahu N."/>
            <person name="Indic B."/>
            <person name="Wong-Bajracharya J."/>
            <person name="Merenyi Z."/>
            <person name="Ke H.-M."/>
            <person name="Monk M."/>
            <person name="Kocsube S."/>
            <person name="Drula E."/>
            <person name="Lipzen A."/>
            <person name="Balint B."/>
            <person name="Henrissat B."/>
            <person name="Andreopoulos B."/>
            <person name="Martin F.M."/>
            <person name="Harder C.B."/>
            <person name="Rigling D."/>
            <person name="Ford K.L."/>
            <person name="Foster G.D."/>
            <person name="Pangilinan J."/>
            <person name="Papanicolaou A."/>
            <person name="Barry K."/>
            <person name="LaButti K."/>
            <person name="Viragh M."/>
            <person name="Koriabine M."/>
            <person name="Yan M."/>
            <person name="Riley R."/>
            <person name="Champramary S."/>
            <person name="Plett K.L."/>
            <person name="Tsai I.J."/>
            <person name="Slot J."/>
            <person name="Sipos G."/>
            <person name="Plett J."/>
            <person name="Nagy L.G."/>
            <person name="Grigoriev I.V."/>
        </authorList>
    </citation>
    <scope>NUCLEOTIDE SEQUENCE</scope>
    <source>
        <strain evidence="1">ICMP 16352</strain>
    </source>
</reference>
<organism evidence="1 2">
    <name type="scientific">Armillaria novae-zelandiae</name>
    <dbReference type="NCBI Taxonomy" id="153914"/>
    <lineage>
        <taxon>Eukaryota</taxon>
        <taxon>Fungi</taxon>
        <taxon>Dikarya</taxon>
        <taxon>Basidiomycota</taxon>
        <taxon>Agaricomycotina</taxon>
        <taxon>Agaricomycetes</taxon>
        <taxon>Agaricomycetidae</taxon>
        <taxon>Agaricales</taxon>
        <taxon>Marasmiineae</taxon>
        <taxon>Physalacriaceae</taxon>
        <taxon>Armillaria</taxon>
    </lineage>
</organism>
<dbReference type="Proteomes" id="UP001175227">
    <property type="component" value="Unassembled WGS sequence"/>
</dbReference>
<dbReference type="EMBL" id="JAUEPR010000063">
    <property type="protein sequence ID" value="KAK0470507.1"/>
    <property type="molecule type" value="Genomic_DNA"/>
</dbReference>